<protein>
    <recommendedName>
        <fullName evidence="1">Carrier domain-containing protein</fullName>
    </recommendedName>
</protein>
<dbReference type="Gene3D" id="3.40.50.980">
    <property type="match status" value="2"/>
</dbReference>
<dbReference type="Proteomes" id="UP001156690">
    <property type="component" value="Unassembled WGS sequence"/>
</dbReference>
<dbReference type="NCBIfam" id="TIGR01733">
    <property type="entry name" value="AA-adenyl-dom"/>
    <property type="match status" value="1"/>
</dbReference>
<dbReference type="EMBL" id="BSNX01000056">
    <property type="protein sequence ID" value="GLQ74642.1"/>
    <property type="molecule type" value="Genomic_DNA"/>
</dbReference>
<dbReference type="CDD" id="cd05930">
    <property type="entry name" value="A_NRPS"/>
    <property type="match status" value="1"/>
</dbReference>
<dbReference type="Pfam" id="PF00501">
    <property type="entry name" value="AMP-binding"/>
    <property type="match status" value="1"/>
</dbReference>
<comment type="caution">
    <text evidence="2">The sequence shown here is derived from an EMBL/GenBank/DDBJ whole genome shotgun (WGS) entry which is preliminary data.</text>
</comment>
<evidence type="ECO:0000313" key="3">
    <source>
        <dbReference type="Proteomes" id="UP001156690"/>
    </source>
</evidence>
<dbReference type="GO" id="GO:0031177">
    <property type="term" value="F:phosphopantetheine binding"/>
    <property type="evidence" value="ECO:0007669"/>
    <property type="project" value="TreeGrafter"/>
</dbReference>
<dbReference type="InterPro" id="IPR009081">
    <property type="entry name" value="PP-bd_ACP"/>
</dbReference>
<dbReference type="FunFam" id="3.40.50.980:FF:000001">
    <property type="entry name" value="Non-ribosomal peptide synthetase"/>
    <property type="match status" value="1"/>
</dbReference>
<keyword evidence="3" id="KW-1185">Reference proteome</keyword>
<gene>
    <name evidence="2" type="ORF">GCM10007932_40030</name>
</gene>
<dbReference type="Gene3D" id="3.30.300.30">
    <property type="match status" value="1"/>
</dbReference>
<dbReference type="SUPFAM" id="SSF56801">
    <property type="entry name" value="Acetyl-CoA synthetase-like"/>
    <property type="match status" value="1"/>
</dbReference>
<proteinExistence type="predicted"/>
<evidence type="ECO:0000313" key="2">
    <source>
        <dbReference type="EMBL" id="GLQ74642.1"/>
    </source>
</evidence>
<dbReference type="PROSITE" id="PS00455">
    <property type="entry name" value="AMP_BINDING"/>
    <property type="match status" value="1"/>
</dbReference>
<dbReference type="PROSITE" id="PS50075">
    <property type="entry name" value="CARRIER"/>
    <property type="match status" value="1"/>
</dbReference>
<dbReference type="InterPro" id="IPR045851">
    <property type="entry name" value="AMP-bd_C_sf"/>
</dbReference>
<dbReference type="PANTHER" id="PTHR45527">
    <property type="entry name" value="NONRIBOSOMAL PEPTIDE SYNTHETASE"/>
    <property type="match status" value="1"/>
</dbReference>
<dbReference type="GO" id="GO:0005737">
    <property type="term" value="C:cytoplasm"/>
    <property type="evidence" value="ECO:0007669"/>
    <property type="project" value="TreeGrafter"/>
</dbReference>
<dbReference type="AlphaFoldDB" id="A0AAV5NX72"/>
<accession>A0AAV5NX72</accession>
<organism evidence="2 3">
    <name type="scientific">Vibrio penaeicida</name>
    <dbReference type="NCBI Taxonomy" id="104609"/>
    <lineage>
        <taxon>Bacteria</taxon>
        <taxon>Pseudomonadati</taxon>
        <taxon>Pseudomonadota</taxon>
        <taxon>Gammaproteobacteria</taxon>
        <taxon>Vibrionales</taxon>
        <taxon>Vibrionaceae</taxon>
        <taxon>Vibrio</taxon>
    </lineage>
</organism>
<dbReference type="Gene3D" id="2.30.38.10">
    <property type="entry name" value="Luciferase, Domain 3"/>
    <property type="match status" value="1"/>
</dbReference>
<feature type="domain" description="Carrier" evidence="1">
    <location>
        <begin position="538"/>
        <end position="614"/>
    </location>
</feature>
<dbReference type="InterPro" id="IPR020459">
    <property type="entry name" value="AMP-binding"/>
</dbReference>
<name>A0AAV5NX72_9VIBR</name>
<dbReference type="InterPro" id="IPR025110">
    <property type="entry name" value="AMP-bd_C"/>
</dbReference>
<dbReference type="PANTHER" id="PTHR45527:SF1">
    <property type="entry name" value="FATTY ACID SYNTHASE"/>
    <property type="match status" value="1"/>
</dbReference>
<dbReference type="PRINTS" id="PR00154">
    <property type="entry name" value="AMPBINDING"/>
</dbReference>
<dbReference type="InterPro" id="IPR020845">
    <property type="entry name" value="AMP-binding_CS"/>
</dbReference>
<dbReference type="InterPro" id="IPR010071">
    <property type="entry name" value="AA_adenyl_dom"/>
</dbReference>
<dbReference type="Pfam" id="PF00550">
    <property type="entry name" value="PP-binding"/>
    <property type="match status" value="1"/>
</dbReference>
<evidence type="ECO:0000259" key="1">
    <source>
        <dbReference type="PROSITE" id="PS50075"/>
    </source>
</evidence>
<dbReference type="Pfam" id="PF13193">
    <property type="entry name" value="AMP-binding_C"/>
    <property type="match status" value="1"/>
</dbReference>
<reference evidence="3" key="1">
    <citation type="journal article" date="2019" name="Int. J. Syst. Evol. Microbiol.">
        <title>The Global Catalogue of Microorganisms (GCM) 10K type strain sequencing project: providing services to taxonomists for standard genome sequencing and annotation.</title>
        <authorList>
            <consortium name="The Broad Institute Genomics Platform"/>
            <consortium name="The Broad Institute Genome Sequencing Center for Infectious Disease"/>
            <person name="Wu L."/>
            <person name="Ma J."/>
        </authorList>
    </citation>
    <scope>NUCLEOTIDE SEQUENCE [LARGE SCALE GENOMIC DNA]</scope>
    <source>
        <strain evidence="3">NBRC 15640</strain>
    </source>
</reference>
<dbReference type="Gene3D" id="1.10.1200.10">
    <property type="entry name" value="ACP-like"/>
    <property type="match status" value="1"/>
</dbReference>
<dbReference type="GO" id="GO:0044550">
    <property type="term" value="P:secondary metabolite biosynthetic process"/>
    <property type="evidence" value="ECO:0007669"/>
    <property type="project" value="TreeGrafter"/>
</dbReference>
<dbReference type="GO" id="GO:0043041">
    <property type="term" value="P:amino acid activation for nonribosomal peptide biosynthetic process"/>
    <property type="evidence" value="ECO:0007669"/>
    <property type="project" value="TreeGrafter"/>
</dbReference>
<dbReference type="SUPFAM" id="SSF47336">
    <property type="entry name" value="ACP-like"/>
    <property type="match status" value="1"/>
</dbReference>
<sequence>MSMKNDIDQGVSLQYLFEERFRLSGDKCAIVFKNKEISFNELNLRANRLANLLVDKQVKEGDIVAILLERSEDILVSILAVLKVGAAYLPVDLNYPSSRVEHMLNDSMCRLVIADDSGTKMLGAIQSELAVDVALVANSLALHPRFECHQGAATDLAYLIYTSGSTGKPKGVCVTHGNVANFNAGMQECLDLSELRSMASLTTVCFDIFVLESLVALLQGLTVHLISDDERKSISRLSEALSDVDVLQITPSHLSVMMDEPRIQAALAGLNTLLVGGEAFPVTLLRKLQSVTQAHIFNMYGPTETTVWSTVQDVTHKDQIDIGHPIINTQILILDDNNTELPQGDVGEICISGEGVTAGYWNRTEMTAQRFIEHPSAQSKVYKTGDLGRANPDGSYQCLGRIDHQVKINGHRVELGDIESHILAQSNVQQVGVVVLSSQPYQGQLAAFVVSSTFDAHSLRHRLSSSLPSYMIPAYIEHVESLPMTENGKVDRQALAQLIPSAVSAGVSQSSVSQKSTSQPVISQSSISHSSISQEPVLPETDIEEEIHHIWCEVLARPQVCCTQRFMDLGGTSVLAIQLLSGIEAELGIEVTFSDFITRGNTVQSLSRLIEDLIISEMSEEEIEALMASEE</sequence>
<dbReference type="InterPro" id="IPR036736">
    <property type="entry name" value="ACP-like_sf"/>
</dbReference>
<dbReference type="InterPro" id="IPR000873">
    <property type="entry name" value="AMP-dep_synth/lig_dom"/>
</dbReference>